<dbReference type="Proteomes" id="UP000094849">
    <property type="component" value="Unassembled WGS sequence"/>
</dbReference>
<keyword evidence="3" id="KW-1185">Reference proteome</keyword>
<keyword evidence="1" id="KW-0732">Signal</keyword>
<comment type="caution">
    <text evidence="2">The sequence shown here is derived from an EMBL/GenBank/DDBJ whole genome shotgun (WGS) entry which is preliminary data.</text>
</comment>
<proteinExistence type="predicted"/>
<gene>
    <name evidence="2" type="ORF">A3196_02200</name>
</gene>
<evidence type="ECO:0000313" key="2">
    <source>
        <dbReference type="EMBL" id="ODB95664.1"/>
    </source>
</evidence>
<organism evidence="2 3">
    <name type="scientific">Candidatus Thiodiazotropha endoloripes</name>
    <dbReference type="NCBI Taxonomy" id="1818881"/>
    <lineage>
        <taxon>Bacteria</taxon>
        <taxon>Pseudomonadati</taxon>
        <taxon>Pseudomonadota</taxon>
        <taxon>Gammaproteobacteria</taxon>
        <taxon>Chromatiales</taxon>
        <taxon>Sedimenticolaceae</taxon>
        <taxon>Candidatus Thiodiazotropha</taxon>
    </lineage>
</organism>
<name>A0A1E2UMA0_9GAMM</name>
<dbReference type="EMBL" id="LVJZ01000003">
    <property type="protein sequence ID" value="ODB95664.1"/>
    <property type="molecule type" value="Genomic_DNA"/>
</dbReference>
<feature type="chain" id="PRO_5009118977" description="DUF4252 domain-containing protein" evidence="1">
    <location>
        <begin position="22"/>
        <end position="183"/>
    </location>
</feature>
<evidence type="ECO:0000256" key="1">
    <source>
        <dbReference type="SAM" id="SignalP"/>
    </source>
</evidence>
<evidence type="ECO:0000313" key="3">
    <source>
        <dbReference type="Proteomes" id="UP000094849"/>
    </source>
</evidence>
<reference evidence="2 3" key="1">
    <citation type="submission" date="2016-03" db="EMBL/GenBank/DDBJ databases">
        <title>Chemosynthetic sulphur-oxidizing symbionts of marine invertebrate animals are capable of nitrogen fixation.</title>
        <authorList>
            <person name="Petersen J.M."/>
            <person name="Kemper A."/>
            <person name="Gruber-Vodicka H."/>
            <person name="Cardini U."/>
            <person name="Geest Mvander."/>
            <person name="Kleiner M."/>
            <person name="Bulgheresi S."/>
            <person name="Fussmann M."/>
            <person name="Herbold C."/>
            <person name="Seah B.K.B."/>
            <person name="Antony C.Paul."/>
            <person name="Liu D."/>
            <person name="Belitz A."/>
            <person name="Weber M."/>
        </authorList>
    </citation>
    <scope>NUCLEOTIDE SEQUENCE [LARGE SCALE GENOMIC DNA]</scope>
    <source>
        <strain evidence="2">G_D</strain>
    </source>
</reference>
<accession>A0A1E2UMA0</accession>
<dbReference type="AlphaFoldDB" id="A0A1E2UMA0"/>
<feature type="signal peptide" evidence="1">
    <location>
        <begin position="1"/>
        <end position="21"/>
    </location>
</feature>
<protein>
    <recommendedName>
        <fullName evidence="4">DUF4252 domain-containing protein</fullName>
    </recommendedName>
</protein>
<dbReference type="OrthoDB" id="6386670at2"/>
<sequence length="183" mass="19933">MKKTAIYVATLALFTSISAKAEGDPAAYCKQAAKLYQDNDVAGAVEEAKWCLESLEQIQQSQKGDRFAKQVAGWQRGEVSKQKAMGMSMIETEYSKGNKYIKVSYNSGISGMGAMFSQMGLAGGGKKIRLGRYTGMVMEEGRNNEILIGLKMTQGMINLSSDTASLNELKAFAKAFPIKDIDQ</sequence>
<dbReference type="RefSeq" id="WP_069003613.1">
    <property type="nucleotide sequence ID" value="NZ_LVJW01000006.1"/>
</dbReference>
<evidence type="ECO:0008006" key="4">
    <source>
        <dbReference type="Google" id="ProtNLM"/>
    </source>
</evidence>